<proteinExistence type="predicted"/>
<dbReference type="Proteomes" id="UP001190700">
    <property type="component" value="Unassembled WGS sequence"/>
</dbReference>
<comment type="caution">
    <text evidence="3">The sequence shown here is derived from an EMBL/GenBank/DDBJ whole genome shotgun (WGS) entry which is preliminary data.</text>
</comment>
<dbReference type="Pfam" id="PF22528">
    <property type="entry name" value="PRMT_C"/>
    <property type="match status" value="1"/>
</dbReference>
<feature type="domain" description="Protein arginine N-methyltransferase" evidence="2">
    <location>
        <begin position="8"/>
        <end position="67"/>
    </location>
</feature>
<dbReference type="EMBL" id="LGRX02016547">
    <property type="protein sequence ID" value="KAK3261938.1"/>
    <property type="molecule type" value="Genomic_DNA"/>
</dbReference>
<dbReference type="SUPFAM" id="SSF53335">
    <property type="entry name" value="S-adenosyl-L-methionine-dependent methyltransferases"/>
    <property type="match status" value="1"/>
</dbReference>
<dbReference type="InterPro" id="IPR029063">
    <property type="entry name" value="SAM-dependent_MTases_sf"/>
</dbReference>
<organism evidence="3 4">
    <name type="scientific">Cymbomonas tetramitiformis</name>
    <dbReference type="NCBI Taxonomy" id="36881"/>
    <lineage>
        <taxon>Eukaryota</taxon>
        <taxon>Viridiplantae</taxon>
        <taxon>Chlorophyta</taxon>
        <taxon>Pyramimonadophyceae</taxon>
        <taxon>Pyramimonadales</taxon>
        <taxon>Pyramimonadaceae</taxon>
        <taxon>Cymbomonas</taxon>
    </lineage>
</organism>
<keyword evidence="4" id="KW-1185">Reference proteome</keyword>
<evidence type="ECO:0000259" key="2">
    <source>
        <dbReference type="Pfam" id="PF22528"/>
    </source>
</evidence>
<name>A0AAE0FLI0_9CHLO</name>
<gene>
    <name evidence="3" type="ORF">CYMTET_29177</name>
</gene>
<evidence type="ECO:0000256" key="1">
    <source>
        <dbReference type="ARBA" id="ARBA00022691"/>
    </source>
</evidence>
<keyword evidence="1" id="KW-0949">S-adenosyl-L-methionine</keyword>
<evidence type="ECO:0000313" key="3">
    <source>
        <dbReference type="EMBL" id="KAK3261938.1"/>
    </source>
</evidence>
<sequence>MRKHEDIPHYALIYSSITFFLGKSDRVILSTSPLDPPTHWKQTVVMLGAFPKVAVGEGITCRMSLVQDILADEWDDLVSRGPERWVWTEEQSEASPEQAIALPEEGVADLMGASTRVTHLLQDALVGRVLSEVRMEGWRVELTHTGLLKARGAILAVMSTYIKLHGNI</sequence>
<dbReference type="Gene3D" id="2.70.160.11">
    <property type="entry name" value="Hnrnp arginine n-methyltransferase1"/>
    <property type="match status" value="1"/>
</dbReference>
<accession>A0AAE0FLI0</accession>
<evidence type="ECO:0000313" key="4">
    <source>
        <dbReference type="Proteomes" id="UP001190700"/>
    </source>
</evidence>
<reference evidence="3 4" key="1">
    <citation type="journal article" date="2015" name="Genome Biol. Evol.">
        <title>Comparative Genomics of a Bacterivorous Green Alga Reveals Evolutionary Causalities and Consequences of Phago-Mixotrophic Mode of Nutrition.</title>
        <authorList>
            <person name="Burns J.A."/>
            <person name="Paasch A."/>
            <person name="Narechania A."/>
            <person name="Kim E."/>
        </authorList>
    </citation>
    <scope>NUCLEOTIDE SEQUENCE [LARGE SCALE GENOMIC DNA]</scope>
    <source>
        <strain evidence="3 4">PLY_AMNH</strain>
    </source>
</reference>
<dbReference type="InterPro" id="IPR055135">
    <property type="entry name" value="PRMT_dom"/>
</dbReference>
<dbReference type="AlphaFoldDB" id="A0AAE0FLI0"/>
<protein>
    <recommendedName>
        <fullName evidence="2">Protein arginine N-methyltransferase domain-containing protein</fullName>
    </recommendedName>
</protein>